<evidence type="ECO:0000256" key="1">
    <source>
        <dbReference type="ARBA" id="ARBA00010052"/>
    </source>
</evidence>
<dbReference type="GO" id="GO:0005634">
    <property type="term" value="C:nucleus"/>
    <property type="evidence" value="ECO:0007669"/>
    <property type="project" value="TreeGrafter"/>
</dbReference>
<dbReference type="SUPFAM" id="SSF54060">
    <property type="entry name" value="His-Me finger endonucleases"/>
    <property type="match status" value="1"/>
</dbReference>
<feature type="chain" id="PRO_5014400402" description="DNA/RNA non-specific endonuclease/pyrophosphatase/phosphodiesterase domain-containing protein" evidence="6">
    <location>
        <begin position="23"/>
        <end position="461"/>
    </location>
</feature>
<evidence type="ECO:0000256" key="2">
    <source>
        <dbReference type="ARBA" id="ARBA00022722"/>
    </source>
</evidence>
<dbReference type="OrthoDB" id="8194122at2759"/>
<dbReference type="GO" id="GO:0003676">
    <property type="term" value="F:nucleic acid binding"/>
    <property type="evidence" value="ECO:0007669"/>
    <property type="project" value="InterPro"/>
</dbReference>
<dbReference type="FunFam" id="3.40.570.10:FF:000007">
    <property type="entry name" value="Alkaline nuclease"/>
    <property type="match status" value="1"/>
</dbReference>
<keyword evidence="3" id="KW-0255">Endonuclease</keyword>
<dbReference type="GO" id="GO:0005743">
    <property type="term" value="C:mitochondrial inner membrane"/>
    <property type="evidence" value="ECO:0007669"/>
    <property type="project" value="TreeGrafter"/>
</dbReference>
<sequence>MSSSLLLTQLSLFVLLICLLYGHHCAGAGGVLGKADISGRVNRRFGRSGPSETNVNQTQNQVQNAGCTLRINSDLDKDSPLLLKSSGSLDGNRFFLPTPESDILHFRAKEKFLLACPGTGNSLVVNKRQKTFKETSASCDSGKKFKIDGTSTSFPNITCKDTPESSIVKTGKCNMNQYDKHSIGFKVNTGFIGLMEVCYDPQRHTTLYIKFIIVQGVENRQRNVPRQNYFRKSGFFKGLKPPIESVYNCRSGQYAIFANLLGSEELAQRYIDCSSRGGESLEKGHLAAYADFVYYAQQKATLHYINTVPQWQSFNAGNWKILEEKIRIYAKVHSTNLVVYAGFHKVARLRDKSNKEHPIFLTKDLNNNDAIPVPEQMYRIVYDQDMRRSIVFLGINNVEINPNVSKSMICEDVCEHSMSFFTGWNRKNVSKGYIYCCKLHDFLTSSGLKSAFPVNNVPLLN</sequence>
<comment type="similarity">
    <text evidence="1">Belongs to the DNA/RNA non-specific endonuclease family.</text>
</comment>
<dbReference type="Gene3D" id="3.40.570.10">
    <property type="entry name" value="Extracellular Endonuclease, subunit A"/>
    <property type="match status" value="1"/>
</dbReference>
<dbReference type="EMBL" id="NEVH01002692">
    <property type="protein sequence ID" value="PNF41622.1"/>
    <property type="molecule type" value="Genomic_DNA"/>
</dbReference>
<dbReference type="GO" id="GO:0000014">
    <property type="term" value="F:single-stranded DNA endodeoxyribonuclease activity"/>
    <property type="evidence" value="ECO:0007669"/>
    <property type="project" value="TreeGrafter"/>
</dbReference>
<keyword evidence="5" id="KW-0479">Metal-binding</keyword>
<dbReference type="InterPro" id="IPR044925">
    <property type="entry name" value="His-Me_finger_sf"/>
</dbReference>
<dbReference type="SMART" id="SM00892">
    <property type="entry name" value="Endonuclease_NS"/>
    <property type="match status" value="1"/>
</dbReference>
<accession>A0A2J7RLA6</accession>
<keyword evidence="9" id="KW-1185">Reference proteome</keyword>
<reference evidence="8 9" key="1">
    <citation type="submission" date="2017-12" db="EMBL/GenBank/DDBJ databases">
        <title>Hemimetabolous genomes reveal molecular basis of termite eusociality.</title>
        <authorList>
            <person name="Harrison M.C."/>
            <person name="Jongepier E."/>
            <person name="Robertson H.M."/>
            <person name="Arning N."/>
            <person name="Bitard-Feildel T."/>
            <person name="Chao H."/>
            <person name="Childers C.P."/>
            <person name="Dinh H."/>
            <person name="Doddapaneni H."/>
            <person name="Dugan S."/>
            <person name="Gowin J."/>
            <person name="Greiner C."/>
            <person name="Han Y."/>
            <person name="Hu H."/>
            <person name="Hughes D.S.T."/>
            <person name="Huylmans A.-K."/>
            <person name="Kemena C."/>
            <person name="Kremer L.P.M."/>
            <person name="Lee S.L."/>
            <person name="Lopez-Ezquerra A."/>
            <person name="Mallet L."/>
            <person name="Monroy-Kuhn J.M."/>
            <person name="Moser A."/>
            <person name="Murali S.C."/>
            <person name="Muzny D.M."/>
            <person name="Otani S."/>
            <person name="Piulachs M.-D."/>
            <person name="Poelchau M."/>
            <person name="Qu J."/>
            <person name="Schaub F."/>
            <person name="Wada-Katsumata A."/>
            <person name="Worley K.C."/>
            <person name="Xie Q."/>
            <person name="Ylla G."/>
            <person name="Poulsen M."/>
            <person name="Gibbs R.A."/>
            <person name="Schal C."/>
            <person name="Richards S."/>
            <person name="Belles X."/>
            <person name="Korb J."/>
            <person name="Bornberg-Bauer E."/>
        </authorList>
    </citation>
    <scope>NUCLEOTIDE SEQUENCE [LARGE SCALE GENOMIC DNA]</scope>
    <source>
        <tissue evidence="8">Whole body</tissue>
    </source>
</reference>
<name>A0A2J7RLA6_9NEOP</name>
<dbReference type="STRING" id="105785.A0A2J7RLA6"/>
<dbReference type="PANTHER" id="PTHR13966">
    <property type="entry name" value="ENDONUCLEASE RELATED"/>
    <property type="match status" value="1"/>
</dbReference>
<dbReference type="InParanoid" id="A0A2J7RLA6"/>
<dbReference type="GO" id="GO:0004521">
    <property type="term" value="F:RNA endonuclease activity"/>
    <property type="evidence" value="ECO:0007669"/>
    <property type="project" value="TreeGrafter"/>
</dbReference>
<comment type="caution">
    <text evidence="8">The sequence shown here is derived from an EMBL/GenBank/DDBJ whole genome shotgun (WGS) entry which is preliminary data.</text>
</comment>
<dbReference type="AlphaFoldDB" id="A0A2J7RLA6"/>
<dbReference type="FunCoup" id="A0A2J7RLA6">
    <property type="interactions" value="4"/>
</dbReference>
<protein>
    <recommendedName>
        <fullName evidence="7">DNA/RNA non-specific endonuclease/pyrophosphatase/phosphodiesterase domain-containing protein</fullName>
    </recommendedName>
</protein>
<gene>
    <name evidence="8" type="ORF">B7P43_G10457</name>
</gene>
<dbReference type="Pfam" id="PF01223">
    <property type="entry name" value="Endonuclease_NS"/>
    <property type="match status" value="1"/>
</dbReference>
<keyword evidence="6" id="KW-0732">Signal</keyword>
<keyword evidence="3" id="KW-0378">Hydrolase</keyword>
<dbReference type="InterPro" id="IPR040255">
    <property type="entry name" value="Non-specific_endonuclease"/>
</dbReference>
<evidence type="ECO:0000313" key="9">
    <source>
        <dbReference type="Proteomes" id="UP000235965"/>
    </source>
</evidence>
<dbReference type="InterPro" id="IPR044929">
    <property type="entry name" value="DNA/RNA_non-sp_Endonuclease_sf"/>
</dbReference>
<keyword evidence="2" id="KW-0540">Nuclease</keyword>
<evidence type="ECO:0000256" key="3">
    <source>
        <dbReference type="ARBA" id="ARBA00022759"/>
    </source>
</evidence>
<evidence type="ECO:0000256" key="6">
    <source>
        <dbReference type="SAM" id="SignalP"/>
    </source>
</evidence>
<dbReference type="Proteomes" id="UP000235965">
    <property type="component" value="Unassembled WGS sequence"/>
</dbReference>
<feature type="signal peptide" evidence="6">
    <location>
        <begin position="1"/>
        <end position="22"/>
    </location>
</feature>
<evidence type="ECO:0000256" key="5">
    <source>
        <dbReference type="PIRSR" id="PIRSR640255-2"/>
    </source>
</evidence>
<feature type="domain" description="DNA/RNA non-specific endonuclease/pyrophosphatase/phosphodiesterase" evidence="7">
    <location>
        <begin position="191"/>
        <end position="442"/>
    </location>
</feature>
<feature type="binding site" evidence="5">
    <location>
        <position position="315"/>
    </location>
    <ligand>
        <name>Mg(2+)</name>
        <dbReference type="ChEBI" id="CHEBI:18420"/>
        <note>catalytic</note>
    </ligand>
</feature>
<dbReference type="PANTHER" id="PTHR13966:SF17">
    <property type="entry name" value="ENDONUCLEASE-RELATED"/>
    <property type="match status" value="1"/>
</dbReference>
<feature type="active site" description="Proton acceptor" evidence="4">
    <location>
        <position position="285"/>
    </location>
</feature>
<organism evidence="8 9">
    <name type="scientific">Cryptotermes secundus</name>
    <dbReference type="NCBI Taxonomy" id="105785"/>
    <lineage>
        <taxon>Eukaryota</taxon>
        <taxon>Metazoa</taxon>
        <taxon>Ecdysozoa</taxon>
        <taxon>Arthropoda</taxon>
        <taxon>Hexapoda</taxon>
        <taxon>Insecta</taxon>
        <taxon>Pterygota</taxon>
        <taxon>Neoptera</taxon>
        <taxon>Polyneoptera</taxon>
        <taxon>Dictyoptera</taxon>
        <taxon>Blattodea</taxon>
        <taxon>Blattoidea</taxon>
        <taxon>Termitoidae</taxon>
        <taxon>Kalotermitidae</taxon>
        <taxon>Cryptotermitinae</taxon>
        <taxon>Cryptotermes</taxon>
    </lineage>
</organism>
<proteinExistence type="inferred from homology"/>
<evidence type="ECO:0000259" key="7">
    <source>
        <dbReference type="SMART" id="SM00892"/>
    </source>
</evidence>
<evidence type="ECO:0000256" key="4">
    <source>
        <dbReference type="PIRSR" id="PIRSR640255-1"/>
    </source>
</evidence>
<dbReference type="GO" id="GO:0006309">
    <property type="term" value="P:apoptotic DNA fragmentation"/>
    <property type="evidence" value="ECO:0007669"/>
    <property type="project" value="TreeGrafter"/>
</dbReference>
<dbReference type="GO" id="GO:0046872">
    <property type="term" value="F:metal ion binding"/>
    <property type="evidence" value="ECO:0007669"/>
    <property type="project" value="UniProtKB-KW"/>
</dbReference>
<dbReference type="InterPro" id="IPR001604">
    <property type="entry name" value="Endo_G_ENPP1-like_dom"/>
</dbReference>
<evidence type="ECO:0000313" key="8">
    <source>
        <dbReference type="EMBL" id="PNF41622.1"/>
    </source>
</evidence>